<dbReference type="AlphaFoldDB" id="A0A9E7KHM4"/>
<gene>
    <name evidence="1" type="ORF">MUK42_34177</name>
</gene>
<reference evidence="1" key="1">
    <citation type="submission" date="2022-05" db="EMBL/GenBank/DDBJ databases">
        <title>The Musa troglodytarum L. genome provides insights into the mechanism of non-climacteric behaviour and enrichment of carotenoids.</title>
        <authorList>
            <person name="Wang J."/>
        </authorList>
    </citation>
    <scope>NUCLEOTIDE SEQUENCE</scope>
    <source>
        <tissue evidence="1">Leaf</tissue>
    </source>
</reference>
<dbReference type="Proteomes" id="UP001055439">
    <property type="component" value="Chromosome 7"/>
</dbReference>
<accession>A0A9E7KHM4</accession>
<proteinExistence type="predicted"/>
<organism evidence="1 2">
    <name type="scientific">Musa troglodytarum</name>
    <name type="common">fe'i banana</name>
    <dbReference type="NCBI Taxonomy" id="320322"/>
    <lineage>
        <taxon>Eukaryota</taxon>
        <taxon>Viridiplantae</taxon>
        <taxon>Streptophyta</taxon>
        <taxon>Embryophyta</taxon>
        <taxon>Tracheophyta</taxon>
        <taxon>Spermatophyta</taxon>
        <taxon>Magnoliopsida</taxon>
        <taxon>Liliopsida</taxon>
        <taxon>Zingiberales</taxon>
        <taxon>Musaceae</taxon>
        <taxon>Musa</taxon>
    </lineage>
</organism>
<keyword evidence="2" id="KW-1185">Reference proteome</keyword>
<dbReference type="EMBL" id="CP097509">
    <property type="protein sequence ID" value="URE16819.1"/>
    <property type="molecule type" value="Genomic_DNA"/>
</dbReference>
<name>A0A9E7KHM4_9LILI</name>
<evidence type="ECO:0000313" key="2">
    <source>
        <dbReference type="Proteomes" id="UP001055439"/>
    </source>
</evidence>
<protein>
    <submittedName>
        <fullName evidence="1">Uncharacterized protein</fullName>
    </submittedName>
</protein>
<sequence>MNGGPSGFRKRSPILVLSANRAPSRFDLVPILVWSYLFSGVESLRCRERSPTVLFGLQGRSLKLGLLYQRCLFMLRVLRTGTLDI</sequence>
<evidence type="ECO:0000313" key="1">
    <source>
        <dbReference type="EMBL" id="URE16819.1"/>
    </source>
</evidence>